<accession>A0A7J9NCR2</accession>
<dbReference type="Proteomes" id="UP000593576">
    <property type="component" value="Unassembled WGS sequence"/>
</dbReference>
<dbReference type="EMBL" id="JABFAF010278584">
    <property type="protein sequence ID" value="MBA0881020.1"/>
    <property type="molecule type" value="Genomic_DNA"/>
</dbReference>
<dbReference type="OrthoDB" id="1430424at2759"/>
<dbReference type="AlphaFoldDB" id="A0A7J9NCR2"/>
<evidence type="ECO:0000313" key="2">
    <source>
        <dbReference type="Proteomes" id="UP000593576"/>
    </source>
</evidence>
<organism evidence="1 2">
    <name type="scientific">Gossypium schwendimanii</name>
    <name type="common">Cotton</name>
    <dbReference type="NCBI Taxonomy" id="34291"/>
    <lineage>
        <taxon>Eukaryota</taxon>
        <taxon>Viridiplantae</taxon>
        <taxon>Streptophyta</taxon>
        <taxon>Embryophyta</taxon>
        <taxon>Tracheophyta</taxon>
        <taxon>Spermatophyta</taxon>
        <taxon>Magnoliopsida</taxon>
        <taxon>eudicotyledons</taxon>
        <taxon>Gunneridae</taxon>
        <taxon>Pentapetalae</taxon>
        <taxon>rosids</taxon>
        <taxon>malvids</taxon>
        <taxon>Malvales</taxon>
        <taxon>Malvaceae</taxon>
        <taxon>Malvoideae</taxon>
        <taxon>Gossypium</taxon>
    </lineage>
</organism>
<keyword evidence="2" id="KW-1185">Reference proteome</keyword>
<evidence type="ECO:0000313" key="1">
    <source>
        <dbReference type="EMBL" id="MBA0881020.1"/>
    </source>
</evidence>
<sequence>MGKKFQDTRAQEVALEKTLLVCQNKKAGLKVQVTELEKSLYQHRSRNSAVELKASLSKIKKLIGKERLNKIQQNMLESQKVVMNQLLKLLAGANDKGKKPNN</sequence>
<protein>
    <submittedName>
        <fullName evidence="1">Uncharacterized protein</fullName>
    </submittedName>
</protein>
<name>A0A7J9NCR2_GOSSC</name>
<proteinExistence type="predicted"/>
<gene>
    <name evidence="1" type="ORF">Goshw_012332</name>
</gene>
<comment type="caution">
    <text evidence="1">The sequence shown here is derived from an EMBL/GenBank/DDBJ whole genome shotgun (WGS) entry which is preliminary data.</text>
</comment>
<reference evidence="1 2" key="1">
    <citation type="journal article" date="2019" name="Genome Biol. Evol.">
        <title>Insights into the evolution of the New World diploid cottons (Gossypium, subgenus Houzingenia) based on genome sequencing.</title>
        <authorList>
            <person name="Grover C.E."/>
            <person name="Arick M.A. 2nd"/>
            <person name="Thrash A."/>
            <person name="Conover J.L."/>
            <person name="Sanders W.S."/>
            <person name="Peterson D.G."/>
            <person name="Frelichowski J.E."/>
            <person name="Scheffler J.A."/>
            <person name="Scheffler B.E."/>
            <person name="Wendel J.F."/>
        </authorList>
    </citation>
    <scope>NUCLEOTIDE SEQUENCE [LARGE SCALE GENOMIC DNA]</scope>
    <source>
        <strain evidence="1">1</strain>
        <tissue evidence="1">Leaf</tissue>
    </source>
</reference>